<evidence type="ECO:0000313" key="1">
    <source>
        <dbReference type="EMBL" id="EMD33626.1"/>
    </source>
</evidence>
<gene>
    <name evidence="1" type="ORF">CERSUDRAFT_98190</name>
</gene>
<protein>
    <submittedName>
        <fullName evidence="1">Uncharacterized protein</fullName>
    </submittedName>
</protein>
<dbReference type="AlphaFoldDB" id="M2R3X7"/>
<dbReference type="HOGENOM" id="CLU_727619_0_0_1"/>
<keyword evidence="2" id="KW-1185">Reference proteome</keyword>
<dbReference type="EMBL" id="KB445805">
    <property type="protein sequence ID" value="EMD33626.1"/>
    <property type="molecule type" value="Genomic_DNA"/>
</dbReference>
<proteinExistence type="predicted"/>
<sequence>MATHGRKYLSVTDLPRKWPYSRDTLRTGCITTSRVFRSWTEAYETASTKQEYHSILVNQHTYKGIVEHFKSTLAPRGLIEFRFADSQPQYLLGPDMFPQSAVRSIVRLWFEKIDIDWLLEKVPAENISCFKEVTHVYLSGSCTHPHKIDMLLGMFPKICHVHLEKLELTEAGRTTITTPGTRAPPFSLHVGAAFTWMFTPYWLNLATLTLLKVPMRQLAALAPYIEYLAPRLQDFTFGLDDWTPLVPCYDRLRSFNVRKMRHLKTLGLHVNNPSPGNQGWVCAVLGTTNDGPVPRELRQITITPKLAKAGDFRDVSIDWSSAWEYFSDPRITLNFAHTGRLPFGEAKAIILEQFRALDRREPNDRLSGPTIAIAIINGAD</sequence>
<reference evidence="1 2" key="1">
    <citation type="journal article" date="2012" name="Proc. Natl. Acad. Sci. U.S.A.">
        <title>Comparative genomics of Ceriporiopsis subvermispora and Phanerochaete chrysosporium provide insight into selective ligninolysis.</title>
        <authorList>
            <person name="Fernandez-Fueyo E."/>
            <person name="Ruiz-Duenas F.J."/>
            <person name="Ferreira P."/>
            <person name="Floudas D."/>
            <person name="Hibbett D.S."/>
            <person name="Canessa P."/>
            <person name="Larrondo L.F."/>
            <person name="James T.Y."/>
            <person name="Seelenfreund D."/>
            <person name="Lobos S."/>
            <person name="Polanco R."/>
            <person name="Tello M."/>
            <person name="Honda Y."/>
            <person name="Watanabe T."/>
            <person name="Watanabe T."/>
            <person name="Ryu J.S."/>
            <person name="Kubicek C.P."/>
            <person name="Schmoll M."/>
            <person name="Gaskell J."/>
            <person name="Hammel K.E."/>
            <person name="St John F.J."/>
            <person name="Vanden Wymelenberg A."/>
            <person name="Sabat G."/>
            <person name="Splinter BonDurant S."/>
            <person name="Syed K."/>
            <person name="Yadav J.S."/>
            <person name="Doddapaneni H."/>
            <person name="Subramanian V."/>
            <person name="Lavin J.L."/>
            <person name="Oguiza J.A."/>
            <person name="Perez G."/>
            <person name="Pisabarro A.G."/>
            <person name="Ramirez L."/>
            <person name="Santoyo F."/>
            <person name="Master E."/>
            <person name="Coutinho P.M."/>
            <person name="Henrissat B."/>
            <person name="Lombard V."/>
            <person name="Magnuson J.K."/>
            <person name="Kuees U."/>
            <person name="Hori C."/>
            <person name="Igarashi K."/>
            <person name="Samejima M."/>
            <person name="Held B.W."/>
            <person name="Barry K.W."/>
            <person name="LaButti K.M."/>
            <person name="Lapidus A."/>
            <person name="Lindquist E.A."/>
            <person name="Lucas S.M."/>
            <person name="Riley R."/>
            <person name="Salamov A.A."/>
            <person name="Hoffmeister D."/>
            <person name="Schwenk D."/>
            <person name="Hadar Y."/>
            <person name="Yarden O."/>
            <person name="de Vries R.P."/>
            <person name="Wiebenga A."/>
            <person name="Stenlid J."/>
            <person name="Eastwood D."/>
            <person name="Grigoriev I.V."/>
            <person name="Berka R.M."/>
            <person name="Blanchette R.A."/>
            <person name="Kersten P."/>
            <person name="Martinez A.T."/>
            <person name="Vicuna R."/>
            <person name="Cullen D."/>
        </authorList>
    </citation>
    <scope>NUCLEOTIDE SEQUENCE [LARGE SCALE GENOMIC DNA]</scope>
    <source>
        <strain evidence="1 2">B</strain>
    </source>
</reference>
<evidence type="ECO:0000313" key="2">
    <source>
        <dbReference type="Proteomes" id="UP000016930"/>
    </source>
</evidence>
<organism evidence="1 2">
    <name type="scientific">Ceriporiopsis subvermispora (strain B)</name>
    <name type="common">White-rot fungus</name>
    <name type="synonym">Gelatoporia subvermispora</name>
    <dbReference type="NCBI Taxonomy" id="914234"/>
    <lineage>
        <taxon>Eukaryota</taxon>
        <taxon>Fungi</taxon>
        <taxon>Dikarya</taxon>
        <taxon>Basidiomycota</taxon>
        <taxon>Agaricomycotina</taxon>
        <taxon>Agaricomycetes</taxon>
        <taxon>Polyporales</taxon>
        <taxon>Gelatoporiaceae</taxon>
        <taxon>Gelatoporia</taxon>
    </lineage>
</organism>
<dbReference type="Proteomes" id="UP000016930">
    <property type="component" value="Unassembled WGS sequence"/>
</dbReference>
<accession>M2R3X7</accession>
<name>M2R3X7_CERS8</name>